<evidence type="ECO:0000313" key="1">
    <source>
        <dbReference type="EMBL" id="MBX45502.1"/>
    </source>
</evidence>
<dbReference type="AlphaFoldDB" id="A0A2P2NSL6"/>
<dbReference type="EMBL" id="GGEC01065018">
    <property type="protein sequence ID" value="MBX45502.1"/>
    <property type="molecule type" value="Transcribed_RNA"/>
</dbReference>
<proteinExistence type="predicted"/>
<sequence length="21" mass="2407">MTNTLSHFTVTNKVTIKELKT</sequence>
<reference evidence="1" key="1">
    <citation type="submission" date="2018-02" db="EMBL/GenBank/DDBJ databases">
        <title>Rhizophora mucronata_Transcriptome.</title>
        <authorList>
            <person name="Meera S.P."/>
            <person name="Sreeshan A."/>
            <person name="Augustine A."/>
        </authorList>
    </citation>
    <scope>NUCLEOTIDE SEQUENCE</scope>
    <source>
        <tissue evidence="1">Leaf</tissue>
    </source>
</reference>
<protein>
    <submittedName>
        <fullName evidence="1">Uncharacterized protein</fullName>
    </submittedName>
</protein>
<accession>A0A2P2NSL6</accession>
<organism evidence="1">
    <name type="scientific">Rhizophora mucronata</name>
    <name type="common">Asiatic mangrove</name>
    <dbReference type="NCBI Taxonomy" id="61149"/>
    <lineage>
        <taxon>Eukaryota</taxon>
        <taxon>Viridiplantae</taxon>
        <taxon>Streptophyta</taxon>
        <taxon>Embryophyta</taxon>
        <taxon>Tracheophyta</taxon>
        <taxon>Spermatophyta</taxon>
        <taxon>Magnoliopsida</taxon>
        <taxon>eudicotyledons</taxon>
        <taxon>Gunneridae</taxon>
        <taxon>Pentapetalae</taxon>
        <taxon>rosids</taxon>
        <taxon>fabids</taxon>
        <taxon>Malpighiales</taxon>
        <taxon>Rhizophoraceae</taxon>
        <taxon>Rhizophora</taxon>
    </lineage>
</organism>
<name>A0A2P2NSL6_RHIMU</name>